<dbReference type="InterPro" id="IPR026243">
    <property type="entry name" value="HAUS1"/>
</dbReference>
<evidence type="ECO:0000256" key="5">
    <source>
        <dbReference type="ARBA" id="ARBA00022701"/>
    </source>
</evidence>
<evidence type="ECO:0000256" key="9">
    <source>
        <dbReference type="ARBA" id="ARBA00023306"/>
    </source>
</evidence>
<evidence type="ECO:0000313" key="11">
    <source>
        <dbReference type="Proteomes" id="UP001374579"/>
    </source>
</evidence>
<dbReference type="PRINTS" id="PR02087">
    <property type="entry name" value="HAUSAUGMINL1"/>
</dbReference>
<keyword evidence="7" id="KW-0175">Coiled coil</keyword>
<keyword evidence="6" id="KW-0498">Mitosis</keyword>
<dbReference type="Proteomes" id="UP001374579">
    <property type="component" value="Unassembled WGS sequence"/>
</dbReference>
<reference evidence="10 11" key="1">
    <citation type="submission" date="2024-02" db="EMBL/GenBank/DDBJ databases">
        <title>Chromosome-scale genome assembly of the rough periwinkle Littorina saxatilis.</title>
        <authorList>
            <person name="De Jode A."/>
            <person name="Faria R."/>
            <person name="Formenti G."/>
            <person name="Sims Y."/>
            <person name="Smith T.P."/>
            <person name="Tracey A."/>
            <person name="Wood J.M.D."/>
            <person name="Zagrodzka Z.B."/>
            <person name="Johannesson K."/>
            <person name="Butlin R.K."/>
            <person name="Leder E.H."/>
        </authorList>
    </citation>
    <scope>NUCLEOTIDE SEQUENCE [LARGE SCALE GENOMIC DNA]</scope>
    <source>
        <strain evidence="10">Snail1</strain>
        <tissue evidence="10">Muscle</tissue>
    </source>
</reference>
<dbReference type="PANTHER" id="PTHR31570:SF1">
    <property type="entry name" value="HAUS AUGMIN-LIKE COMPLEX SUBUNIT 1"/>
    <property type="match status" value="1"/>
</dbReference>
<dbReference type="PANTHER" id="PTHR31570">
    <property type="entry name" value="HAUS AUGMIN-LIKE COMPLEX SUBUNIT 1"/>
    <property type="match status" value="1"/>
</dbReference>
<comment type="caution">
    <text evidence="10">The sequence shown here is derived from an EMBL/GenBank/DDBJ whole genome shotgun (WGS) entry which is preliminary data.</text>
</comment>
<dbReference type="GO" id="GO:0005819">
    <property type="term" value="C:spindle"/>
    <property type="evidence" value="ECO:0007669"/>
    <property type="project" value="UniProtKB-SubCell"/>
</dbReference>
<comment type="similarity">
    <text evidence="2">Belongs to the HAUS1 family.</text>
</comment>
<name>A0AAN9FZ96_9CAEN</name>
<evidence type="ECO:0000313" key="10">
    <source>
        <dbReference type="EMBL" id="KAK7089808.1"/>
    </source>
</evidence>
<comment type="subcellular location">
    <subcellularLocation>
        <location evidence="1">Cytoplasm</location>
        <location evidence="1">Cytoskeleton</location>
        <location evidence="1">Spindle</location>
    </subcellularLocation>
</comment>
<evidence type="ECO:0000256" key="2">
    <source>
        <dbReference type="ARBA" id="ARBA00005479"/>
    </source>
</evidence>
<evidence type="ECO:0000256" key="4">
    <source>
        <dbReference type="ARBA" id="ARBA00022618"/>
    </source>
</evidence>
<accession>A0AAN9FZ96</accession>
<dbReference type="GO" id="GO:0005874">
    <property type="term" value="C:microtubule"/>
    <property type="evidence" value="ECO:0007669"/>
    <property type="project" value="UniProtKB-KW"/>
</dbReference>
<keyword evidence="8" id="KW-0206">Cytoskeleton</keyword>
<keyword evidence="4" id="KW-0132">Cell division</keyword>
<evidence type="ECO:0000256" key="8">
    <source>
        <dbReference type="ARBA" id="ARBA00023212"/>
    </source>
</evidence>
<organism evidence="10 11">
    <name type="scientific">Littorina saxatilis</name>
    <dbReference type="NCBI Taxonomy" id="31220"/>
    <lineage>
        <taxon>Eukaryota</taxon>
        <taxon>Metazoa</taxon>
        <taxon>Spiralia</taxon>
        <taxon>Lophotrochozoa</taxon>
        <taxon>Mollusca</taxon>
        <taxon>Gastropoda</taxon>
        <taxon>Caenogastropoda</taxon>
        <taxon>Littorinimorpha</taxon>
        <taxon>Littorinoidea</taxon>
        <taxon>Littorinidae</taxon>
        <taxon>Littorina</taxon>
    </lineage>
</organism>
<evidence type="ECO:0000256" key="3">
    <source>
        <dbReference type="ARBA" id="ARBA00022490"/>
    </source>
</evidence>
<keyword evidence="5" id="KW-0493">Microtubule</keyword>
<dbReference type="GO" id="GO:0051301">
    <property type="term" value="P:cell division"/>
    <property type="evidence" value="ECO:0007669"/>
    <property type="project" value="UniProtKB-KW"/>
</dbReference>
<protein>
    <submittedName>
        <fullName evidence="10">Uncharacterized protein</fullName>
    </submittedName>
</protein>
<gene>
    <name evidence="10" type="ORF">V1264_024545</name>
</gene>
<evidence type="ECO:0000256" key="7">
    <source>
        <dbReference type="ARBA" id="ARBA00023054"/>
    </source>
</evidence>
<dbReference type="Pfam" id="PF25762">
    <property type="entry name" value="HAUS1"/>
    <property type="match status" value="1"/>
</dbReference>
<proteinExistence type="inferred from homology"/>
<evidence type="ECO:0000256" key="1">
    <source>
        <dbReference type="ARBA" id="ARBA00004186"/>
    </source>
</evidence>
<dbReference type="GO" id="GO:0070652">
    <property type="term" value="C:HAUS complex"/>
    <property type="evidence" value="ECO:0007669"/>
    <property type="project" value="InterPro"/>
</dbReference>
<keyword evidence="11" id="KW-1185">Reference proteome</keyword>
<dbReference type="GO" id="GO:0005829">
    <property type="term" value="C:cytosol"/>
    <property type="evidence" value="ECO:0007669"/>
    <property type="project" value="TreeGrafter"/>
</dbReference>
<keyword evidence="9" id="KW-0131">Cell cycle</keyword>
<dbReference type="GO" id="GO:0051225">
    <property type="term" value="P:spindle assembly"/>
    <property type="evidence" value="ECO:0007669"/>
    <property type="project" value="InterPro"/>
</dbReference>
<dbReference type="AlphaFoldDB" id="A0AAN9FZ96"/>
<keyword evidence="3" id="KW-0963">Cytoplasm</keyword>
<sequence length="112" mass="12705">MDLSSKYRNVQVWLDNLYAGKPVPHFERNEQTIDLLHQLMEKNVARDSDIQLIVQDLKQKATEYTAEGQRLGCILASMNLKTGTLSQSGVTSLQTLTKLAWLLKVRDASDTR</sequence>
<dbReference type="EMBL" id="JBAMIC010000485">
    <property type="protein sequence ID" value="KAK7089808.1"/>
    <property type="molecule type" value="Genomic_DNA"/>
</dbReference>
<evidence type="ECO:0000256" key="6">
    <source>
        <dbReference type="ARBA" id="ARBA00022776"/>
    </source>
</evidence>